<dbReference type="AlphaFoldDB" id="A0A975DHX0"/>
<dbReference type="KEGG" id="pxi:J5O05_04575"/>
<protein>
    <submittedName>
        <fullName evidence="1">Uncharacterized protein</fullName>
    </submittedName>
</protein>
<proteinExistence type="predicted"/>
<accession>A0A975DHX0</accession>
<dbReference type="EMBL" id="CP072133">
    <property type="protein sequence ID" value="QTH72166.1"/>
    <property type="molecule type" value="Genomic_DNA"/>
</dbReference>
<keyword evidence="2" id="KW-1185">Reference proteome</keyword>
<gene>
    <name evidence="1" type="ORF">J5O05_04575</name>
</gene>
<organism evidence="1 2">
    <name type="scientific">Pseudoalteromonas xiamenensis</name>
    <dbReference type="NCBI Taxonomy" id="882626"/>
    <lineage>
        <taxon>Bacteria</taxon>
        <taxon>Pseudomonadati</taxon>
        <taxon>Pseudomonadota</taxon>
        <taxon>Gammaproteobacteria</taxon>
        <taxon>Alteromonadales</taxon>
        <taxon>Pseudoalteromonadaceae</taxon>
        <taxon>Pseudoalteromonas</taxon>
    </lineage>
</organism>
<sequence>MCKTLMNFNKSTLAALLPNKTQDIHCVELFGQHGIALQESILNQIAVFKGAVETNEYVLEGPVEIHVIQGEVTLKLVKLLNVDAQHIGQIEVQKMPSAFTLTAKDRVSIEGSYAINLLASTDAIWFVNLGKSTEQAYRIRITANDLAIHSIEYRYQRHERLLNFVNLLKLSGCKSSLNALIQLSRSSLFELAWQAIEGINSRSPERALMLLKQYQLFHANAHVSHKAIEHVCSNLALVGETL</sequence>
<name>A0A975DHX0_9GAMM</name>
<reference evidence="1" key="1">
    <citation type="submission" date="2021-03" db="EMBL/GenBank/DDBJ databases">
        <title>Complete Genome of Pseudoalteromonas xiamenensis STKMTI.2, a new potential marine bacterium producing anti-Vibrio compounds.</title>
        <authorList>
            <person name="Handayani D.P."/>
            <person name="Isnansetyo A."/>
            <person name="Istiqomah I."/>
            <person name="Jumina J."/>
        </authorList>
    </citation>
    <scope>NUCLEOTIDE SEQUENCE</scope>
    <source>
        <strain evidence="1">STKMTI.2</strain>
    </source>
</reference>
<evidence type="ECO:0000313" key="1">
    <source>
        <dbReference type="EMBL" id="QTH72166.1"/>
    </source>
</evidence>
<evidence type="ECO:0000313" key="2">
    <source>
        <dbReference type="Proteomes" id="UP000664904"/>
    </source>
</evidence>
<dbReference type="Proteomes" id="UP000664904">
    <property type="component" value="Chromosome"/>
</dbReference>
<dbReference type="RefSeq" id="WP_208843788.1">
    <property type="nucleotide sequence ID" value="NZ_CP072133.1"/>
</dbReference>